<protein>
    <submittedName>
        <fullName evidence="2">Uncharacterized protein</fullName>
    </submittedName>
</protein>
<dbReference type="EMBL" id="BLLK01000062">
    <property type="protein sequence ID" value="GFH58983.1"/>
    <property type="molecule type" value="Genomic_DNA"/>
</dbReference>
<evidence type="ECO:0000256" key="1">
    <source>
        <dbReference type="SAM" id="MobiDB-lite"/>
    </source>
</evidence>
<accession>A0AAD3HDF9</accession>
<feature type="compositionally biased region" description="Low complexity" evidence="1">
    <location>
        <begin position="17"/>
        <end position="26"/>
    </location>
</feature>
<evidence type="ECO:0000313" key="2">
    <source>
        <dbReference type="EMBL" id="GFH58983.1"/>
    </source>
</evidence>
<proteinExistence type="predicted"/>
<dbReference type="AlphaFoldDB" id="A0AAD3HDF9"/>
<sequence length="180" mass="20292">MSTEQPEHIMAFQEYDSSSSTNDQSSVISWSNIEPIPLESDECIDNSTIEFLRELLPPTKKQRMGRESPSATYHYVTEDELLQSIEPEVVDSLNTSSGSLPSLAEDSTCTLNSSLTEPSQCYDNYVFETATAAGPRVVPFHCHNFERSSPTFPCNQRISFNDIKAARRKKRTRRSPFKAT</sequence>
<reference evidence="2 3" key="1">
    <citation type="journal article" date="2021" name="Sci. Rep.">
        <title>The genome of the diatom Chaetoceros tenuissimus carries an ancient integrated fragment of an extant virus.</title>
        <authorList>
            <person name="Hongo Y."/>
            <person name="Kimura K."/>
            <person name="Takaki Y."/>
            <person name="Yoshida Y."/>
            <person name="Baba S."/>
            <person name="Kobayashi G."/>
            <person name="Nagasaki K."/>
            <person name="Hano T."/>
            <person name="Tomaru Y."/>
        </authorList>
    </citation>
    <scope>NUCLEOTIDE SEQUENCE [LARGE SCALE GENOMIC DNA]</scope>
    <source>
        <strain evidence="2 3">NIES-3715</strain>
    </source>
</reference>
<keyword evidence="3" id="KW-1185">Reference proteome</keyword>
<evidence type="ECO:0000313" key="3">
    <source>
        <dbReference type="Proteomes" id="UP001054902"/>
    </source>
</evidence>
<name>A0AAD3HDF9_9STRA</name>
<feature type="region of interest" description="Disordered" evidence="1">
    <location>
        <begin position="1"/>
        <end position="26"/>
    </location>
</feature>
<comment type="caution">
    <text evidence="2">The sequence shown here is derived from an EMBL/GenBank/DDBJ whole genome shotgun (WGS) entry which is preliminary data.</text>
</comment>
<gene>
    <name evidence="2" type="ORF">CTEN210_15459</name>
</gene>
<organism evidence="2 3">
    <name type="scientific">Chaetoceros tenuissimus</name>
    <dbReference type="NCBI Taxonomy" id="426638"/>
    <lineage>
        <taxon>Eukaryota</taxon>
        <taxon>Sar</taxon>
        <taxon>Stramenopiles</taxon>
        <taxon>Ochrophyta</taxon>
        <taxon>Bacillariophyta</taxon>
        <taxon>Coscinodiscophyceae</taxon>
        <taxon>Chaetocerotophycidae</taxon>
        <taxon>Chaetocerotales</taxon>
        <taxon>Chaetocerotaceae</taxon>
        <taxon>Chaetoceros</taxon>
    </lineage>
</organism>
<dbReference type="Proteomes" id="UP001054902">
    <property type="component" value="Unassembled WGS sequence"/>
</dbReference>